<feature type="transmembrane region" description="Helical" evidence="7">
    <location>
        <begin position="300"/>
        <end position="324"/>
    </location>
</feature>
<dbReference type="Proteomes" id="UP000486760">
    <property type="component" value="Unassembled WGS sequence"/>
</dbReference>
<sequence>MEQRTVTATAGHVGEVFKAFLLLGLTSFGGPIAHLGYFRTEFVARRKWLDEQAYADLVALCQFLPGPASSQVGFALGLMRGGPWGAAAAWLAFTLPSALVLVLFAYGAAVMEGAVGRGVIHGLKIVAVAIVAHAVWGMAKNLCPDRQRATIALAAALVVVLINGSLGQVGAILAGGLAGIWLCRGRVVATASHLSLPVSRTAGGAALVLFVALLAGLPLLTWIVTSQTLEVMDAFYRAGAMVFGGGHVVLPLLEAEVVQSGWVSSDAFLTGYGAAQAVPGPLFTFAAYLGSVLEPAPDGLVGAIIALLAIFLPGMLLLVAILPFWNTFRQLAAAQAVMRGANAAVVGILGAALYQPVWTSAIFGPYDFALALTGFVLLSIWKMPAWAVVLIVGSGGVAVSLLTTSAF</sequence>
<feature type="transmembrane region" description="Helical" evidence="7">
    <location>
        <begin position="385"/>
        <end position="406"/>
    </location>
</feature>
<dbReference type="InterPro" id="IPR014047">
    <property type="entry name" value="Chr_Tranpt_l_chain"/>
</dbReference>
<keyword evidence="5 7" id="KW-1133">Transmembrane helix</keyword>
<feature type="transmembrane region" description="Helical" evidence="7">
    <location>
        <begin position="84"/>
        <end position="106"/>
    </location>
</feature>
<evidence type="ECO:0000256" key="1">
    <source>
        <dbReference type="ARBA" id="ARBA00004651"/>
    </source>
</evidence>
<dbReference type="EMBL" id="VTPY01000005">
    <property type="protein sequence ID" value="KAA0011374.1"/>
    <property type="molecule type" value="Genomic_DNA"/>
</dbReference>
<keyword evidence="6 7" id="KW-0472">Membrane</keyword>
<feature type="transmembrane region" description="Helical" evidence="7">
    <location>
        <begin position="336"/>
        <end position="354"/>
    </location>
</feature>
<evidence type="ECO:0000256" key="5">
    <source>
        <dbReference type="ARBA" id="ARBA00022989"/>
    </source>
</evidence>
<keyword evidence="9" id="KW-1185">Reference proteome</keyword>
<reference evidence="8 9" key="1">
    <citation type="submission" date="2019-08" db="EMBL/GenBank/DDBJ databases">
        <title>Bioinformatics analysis of the strain L3 and L5.</title>
        <authorList>
            <person name="Li X."/>
        </authorList>
    </citation>
    <scope>NUCLEOTIDE SEQUENCE [LARGE SCALE GENOMIC DNA]</scope>
    <source>
        <strain evidence="8 9">L5</strain>
    </source>
</reference>
<keyword evidence="3" id="KW-1003">Cell membrane</keyword>
<dbReference type="PIRSF" id="PIRSF004810">
    <property type="entry name" value="ChrA"/>
    <property type="match status" value="1"/>
</dbReference>
<keyword evidence="4 7" id="KW-0812">Transmembrane</keyword>
<comment type="caution">
    <text evidence="8">The sequence shown here is derived from an EMBL/GenBank/DDBJ whole genome shotgun (WGS) entry which is preliminary data.</text>
</comment>
<dbReference type="RefSeq" id="WP_149329115.1">
    <property type="nucleotide sequence ID" value="NZ_VTPY01000005.1"/>
</dbReference>
<accession>A0A7V7KHN0</accession>
<gene>
    <name evidence="8" type="primary">chrA</name>
    <name evidence="8" type="ORF">F0A17_14850</name>
</gene>
<proteinExistence type="inferred from homology"/>
<feature type="transmembrane region" description="Helical" evidence="7">
    <location>
        <begin position="234"/>
        <end position="253"/>
    </location>
</feature>
<dbReference type="NCBIfam" id="TIGR00937">
    <property type="entry name" value="2A51"/>
    <property type="match status" value="1"/>
</dbReference>
<evidence type="ECO:0000256" key="7">
    <source>
        <dbReference type="SAM" id="Phobius"/>
    </source>
</evidence>
<organism evidence="8 9">
    <name type="scientific">Billgrantia pellis</name>
    <dbReference type="NCBI Taxonomy" id="2606936"/>
    <lineage>
        <taxon>Bacteria</taxon>
        <taxon>Pseudomonadati</taxon>
        <taxon>Pseudomonadota</taxon>
        <taxon>Gammaproteobacteria</taxon>
        <taxon>Oceanospirillales</taxon>
        <taxon>Halomonadaceae</taxon>
        <taxon>Billgrantia</taxon>
    </lineage>
</organism>
<protein>
    <submittedName>
        <fullName evidence="8">Chromate efflux transporter</fullName>
    </submittedName>
</protein>
<comment type="subcellular location">
    <subcellularLocation>
        <location evidence="1">Cell membrane</location>
        <topology evidence="1">Multi-pass membrane protein</topology>
    </subcellularLocation>
</comment>
<dbReference type="Pfam" id="PF02417">
    <property type="entry name" value="Chromate_transp"/>
    <property type="match status" value="2"/>
</dbReference>
<evidence type="ECO:0000256" key="3">
    <source>
        <dbReference type="ARBA" id="ARBA00022475"/>
    </source>
</evidence>
<evidence type="ECO:0000256" key="6">
    <source>
        <dbReference type="ARBA" id="ARBA00023136"/>
    </source>
</evidence>
<evidence type="ECO:0000313" key="8">
    <source>
        <dbReference type="EMBL" id="KAA0011374.1"/>
    </source>
</evidence>
<dbReference type="GO" id="GO:0005886">
    <property type="term" value="C:plasma membrane"/>
    <property type="evidence" value="ECO:0007669"/>
    <property type="project" value="UniProtKB-SubCell"/>
</dbReference>
<evidence type="ECO:0000256" key="2">
    <source>
        <dbReference type="ARBA" id="ARBA00005262"/>
    </source>
</evidence>
<dbReference type="PANTHER" id="PTHR33567:SF3">
    <property type="entry name" value="CHROMATE ION TRANSPORTER (EUROFUNG)"/>
    <property type="match status" value="1"/>
</dbReference>
<dbReference type="AlphaFoldDB" id="A0A7V7KHN0"/>
<feature type="transmembrane region" description="Helical" evidence="7">
    <location>
        <begin position="151"/>
        <end position="182"/>
    </location>
</feature>
<comment type="similarity">
    <text evidence="2">Belongs to the chromate ion transporter (CHR) (TC 2.A.51) family.</text>
</comment>
<dbReference type="InterPro" id="IPR003370">
    <property type="entry name" value="Chromate_transpt"/>
</dbReference>
<feature type="transmembrane region" description="Helical" evidence="7">
    <location>
        <begin position="202"/>
        <end position="222"/>
    </location>
</feature>
<name>A0A7V7KHN0_9GAMM</name>
<evidence type="ECO:0000256" key="4">
    <source>
        <dbReference type="ARBA" id="ARBA00022692"/>
    </source>
</evidence>
<feature type="transmembrane region" description="Helical" evidence="7">
    <location>
        <begin position="20"/>
        <end position="38"/>
    </location>
</feature>
<dbReference type="GO" id="GO:0015109">
    <property type="term" value="F:chromate transmembrane transporter activity"/>
    <property type="evidence" value="ECO:0007669"/>
    <property type="project" value="InterPro"/>
</dbReference>
<evidence type="ECO:0000313" key="9">
    <source>
        <dbReference type="Proteomes" id="UP000486760"/>
    </source>
</evidence>
<dbReference type="PANTHER" id="PTHR33567">
    <property type="entry name" value="CHROMATE ION TRANSPORTER (EUROFUNG)"/>
    <property type="match status" value="1"/>
</dbReference>
<feature type="transmembrane region" description="Helical" evidence="7">
    <location>
        <begin position="118"/>
        <end position="139"/>
    </location>
</feature>